<gene>
    <name evidence="1" type="ORF">AAAT87_00275</name>
</gene>
<accession>A0ABV1FU96</accession>
<dbReference type="RefSeq" id="WP_349225296.1">
    <property type="nucleotide sequence ID" value="NZ_JBBNFG020000001.1"/>
</dbReference>
<dbReference type="Proteomes" id="UP001465717">
    <property type="component" value="Unassembled WGS sequence"/>
</dbReference>
<dbReference type="EMBL" id="JBBNGE010000001">
    <property type="protein sequence ID" value="MEQ2506719.1"/>
    <property type="molecule type" value="Genomic_DNA"/>
</dbReference>
<keyword evidence="2" id="KW-1185">Reference proteome</keyword>
<protein>
    <recommendedName>
        <fullName evidence="3">TonB-dependent receptor-like beta-barrel domain-containing protein</fullName>
    </recommendedName>
</protein>
<proteinExistence type="predicted"/>
<name>A0ABV1FU96_9BACT</name>
<evidence type="ECO:0000313" key="1">
    <source>
        <dbReference type="EMBL" id="MEQ2506719.1"/>
    </source>
</evidence>
<organism evidence="1 2">
    <name type="scientific">Segatella sinensis</name>
    <dbReference type="NCBI Taxonomy" id="3085167"/>
    <lineage>
        <taxon>Bacteria</taxon>
        <taxon>Pseudomonadati</taxon>
        <taxon>Bacteroidota</taxon>
        <taxon>Bacteroidia</taxon>
        <taxon>Bacteroidales</taxon>
        <taxon>Prevotellaceae</taxon>
        <taxon>Segatella</taxon>
    </lineage>
</organism>
<comment type="caution">
    <text evidence="1">The sequence shown here is derived from an EMBL/GenBank/DDBJ whole genome shotgun (WGS) entry which is preliminary data.</text>
</comment>
<sequence length="158" mass="18270">MEVSSNGEKSYVANQLSTDLAWNDVMMDIAGSYPNHQQVKMPKYKVSDKLELLHRSGKRTYTFNTYNAYMVNPHSLTVDNSQQTAYQSVRSAAFFSHTNTSLGFFLKPFTVMMKVGLQVFNLFNQRTYGYTVYSGLTRTSKEYQLRGRTILMSMFFHF</sequence>
<evidence type="ECO:0008006" key="3">
    <source>
        <dbReference type="Google" id="ProtNLM"/>
    </source>
</evidence>
<reference evidence="1 2" key="1">
    <citation type="submission" date="2024-04" db="EMBL/GenBank/DDBJ databases">
        <title>Human intestinal bacterial collection.</title>
        <authorList>
            <person name="Pauvert C."/>
            <person name="Hitch T.C.A."/>
            <person name="Clavel T."/>
        </authorList>
    </citation>
    <scope>NUCLEOTIDE SEQUENCE [LARGE SCALE GENOMIC DNA]</scope>
    <source>
        <strain evidence="1 2">CLA-AA-H174</strain>
    </source>
</reference>
<evidence type="ECO:0000313" key="2">
    <source>
        <dbReference type="Proteomes" id="UP001465717"/>
    </source>
</evidence>